<organism evidence="1 2">
    <name type="scientific">Eruca vesicaria subsp. sativa</name>
    <name type="common">Garden rocket</name>
    <name type="synonym">Eruca sativa</name>
    <dbReference type="NCBI Taxonomy" id="29727"/>
    <lineage>
        <taxon>Eukaryota</taxon>
        <taxon>Viridiplantae</taxon>
        <taxon>Streptophyta</taxon>
        <taxon>Embryophyta</taxon>
        <taxon>Tracheophyta</taxon>
        <taxon>Spermatophyta</taxon>
        <taxon>Magnoliopsida</taxon>
        <taxon>eudicotyledons</taxon>
        <taxon>Gunneridae</taxon>
        <taxon>Pentapetalae</taxon>
        <taxon>rosids</taxon>
        <taxon>malvids</taxon>
        <taxon>Brassicales</taxon>
        <taxon>Brassicaceae</taxon>
        <taxon>Brassiceae</taxon>
        <taxon>Eruca</taxon>
    </lineage>
</organism>
<evidence type="ECO:0000313" key="2">
    <source>
        <dbReference type="Proteomes" id="UP001642260"/>
    </source>
</evidence>
<proteinExistence type="predicted"/>
<comment type="caution">
    <text evidence="1">The sequence shown here is derived from an EMBL/GenBank/DDBJ whole genome shotgun (WGS) entry which is preliminary data.</text>
</comment>
<reference evidence="1 2" key="1">
    <citation type="submission" date="2022-03" db="EMBL/GenBank/DDBJ databases">
        <authorList>
            <person name="Macdonald S."/>
            <person name="Ahmed S."/>
            <person name="Newling K."/>
        </authorList>
    </citation>
    <scope>NUCLEOTIDE SEQUENCE [LARGE SCALE GENOMIC DNA]</scope>
</reference>
<accession>A0ABC8JVC2</accession>
<dbReference type="EMBL" id="CAKOAT010123044">
    <property type="protein sequence ID" value="CAH8333905.1"/>
    <property type="molecule type" value="Genomic_DNA"/>
</dbReference>
<sequence>MADALNQRRAVAMQVIDDFIETWHAPLHAYIEEENHMPNLQVAINRLDLMINQLADPAVTAGGVAVEVLNEEEKNEVRNVAIASVMHIRSRVPLIRNYINGAYNIDNLENAIDRLETINQDLVAAAVP</sequence>
<dbReference type="AlphaFoldDB" id="A0ABC8JVC2"/>
<protein>
    <submittedName>
        <fullName evidence="1">Uncharacterized protein</fullName>
    </submittedName>
</protein>
<dbReference type="Proteomes" id="UP001642260">
    <property type="component" value="Unassembled WGS sequence"/>
</dbReference>
<name>A0ABC8JVC2_ERUVS</name>
<keyword evidence="2" id="KW-1185">Reference proteome</keyword>
<evidence type="ECO:0000313" key="1">
    <source>
        <dbReference type="EMBL" id="CAH8333905.1"/>
    </source>
</evidence>
<gene>
    <name evidence="1" type="ORF">ERUC_LOCUS12980</name>
</gene>